<organism evidence="9 10">
    <name type="scientific">Luteibaculum oceani</name>
    <dbReference type="NCBI Taxonomy" id="1294296"/>
    <lineage>
        <taxon>Bacteria</taxon>
        <taxon>Pseudomonadati</taxon>
        <taxon>Bacteroidota</taxon>
        <taxon>Flavobacteriia</taxon>
        <taxon>Flavobacteriales</taxon>
        <taxon>Luteibaculaceae</taxon>
        <taxon>Luteibaculum</taxon>
    </lineage>
</organism>
<name>A0A5C6V9B9_9FLAO</name>
<dbReference type="Proteomes" id="UP000321168">
    <property type="component" value="Unassembled WGS sequence"/>
</dbReference>
<feature type="transmembrane region" description="Helical" evidence="6">
    <location>
        <begin position="508"/>
        <end position="531"/>
    </location>
</feature>
<evidence type="ECO:0000256" key="5">
    <source>
        <dbReference type="ARBA" id="ARBA00023136"/>
    </source>
</evidence>
<evidence type="ECO:0000313" key="10">
    <source>
        <dbReference type="Proteomes" id="UP000321168"/>
    </source>
</evidence>
<keyword evidence="10" id="KW-1185">Reference proteome</keyword>
<feature type="domain" description="Thiol:disulfide interchange protein DsbD N-terminal" evidence="8">
    <location>
        <begin position="195"/>
        <end position="299"/>
    </location>
</feature>
<dbReference type="GO" id="GO:0045454">
    <property type="term" value="P:cell redox homeostasis"/>
    <property type="evidence" value="ECO:0007669"/>
    <property type="project" value="TreeGrafter"/>
</dbReference>
<dbReference type="InterPro" id="IPR028250">
    <property type="entry name" value="DsbDN"/>
</dbReference>
<dbReference type="GO" id="GO:0016020">
    <property type="term" value="C:membrane"/>
    <property type="evidence" value="ECO:0007669"/>
    <property type="project" value="UniProtKB-SubCell"/>
</dbReference>
<dbReference type="InterPro" id="IPR036249">
    <property type="entry name" value="Thioredoxin-like_sf"/>
</dbReference>
<dbReference type="GO" id="GO:0015035">
    <property type="term" value="F:protein-disulfide reductase activity"/>
    <property type="evidence" value="ECO:0007669"/>
    <property type="project" value="TreeGrafter"/>
</dbReference>
<feature type="domain" description="Thiol:disulfide interchange protein DsbD N-terminal" evidence="8">
    <location>
        <begin position="31"/>
        <end position="138"/>
    </location>
</feature>
<feature type="transmembrane region" description="Helical" evidence="6">
    <location>
        <begin position="473"/>
        <end position="496"/>
    </location>
</feature>
<reference evidence="9 10" key="1">
    <citation type="submission" date="2019-08" db="EMBL/GenBank/DDBJ databases">
        <title>Genome of Luteibaculum oceani JCM 18817.</title>
        <authorList>
            <person name="Bowman J.P."/>
        </authorList>
    </citation>
    <scope>NUCLEOTIDE SEQUENCE [LARGE SCALE GENOMIC DNA]</scope>
    <source>
        <strain evidence="9 10">JCM 18817</strain>
    </source>
</reference>
<keyword evidence="4 6" id="KW-1133">Transmembrane helix</keyword>
<dbReference type="AlphaFoldDB" id="A0A5C6V9B9"/>
<dbReference type="RefSeq" id="WP_147013799.1">
    <property type="nucleotide sequence ID" value="NZ_VORB01000003.1"/>
</dbReference>
<keyword evidence="5 6" id="KW-0472">Membrane</keyword>
<sequence>MRNLLLVLLSLFTLSISAQIYNPVKWSYEVEPVSGNEYKLLFKANIEKDWHLYAAHLSSDEGPIATSFYFKKGDHYSTKGAIKDGNVITKFDKVFEMDLSYYEKSAVFTQIVKWEGKAPITGELEFMVCTDERCLPPEIIDFSFAKPSAGGAESKKMDAAVDENTKSEEAGEETGTTIFDPVDWSYEIKQIDEFTFDINFTASIDEGWYVYSQYLSSEDGPIATVFSFEDAEGMQLQGKTKEPKAEEKYDPNFLMDLAFFTEEVTFTQRVKTDGSLNKVKGYFEFMVCNAERCLPPEMVDFEFDLTPGPATNLASLETASTDNAVAEVVPTLPKVDLENPLGTCGERQEISNVWMVFLFGFLGGLLALLTPCVFPMIPLTVSFFTKGEGGSKGVGKAVLYGFFIFFIYAVLSVPFHFNTDPEVLNEIATSVWLNLIFFGVFVFFAISFFGFFEITLPSSLANKTDSASQVGGVLGIFFMALTLALVSFSCTGPILGTVLGNALKNGPWPITAAMSGFGVALGLPFAIFATFPSMMAKLPKSGGWLNSVKVVLGFIELALALKFISNADLVEQWGLVKRETFFLIWSVIGIGLAAYLFGWLKFPHDSKLKKLSTGRLAFAVSVLLFTVYISTGVLKNSPWNHNLLSGFPPPTFYSWYEKEGFHAEYDDFAEAMEAAKAENKPILIDFTGWACVNCRKMEESVWTVDEVKERLEKDFVLVSLYVDDKVKLPEEQQGVIEFEANGEIIKKKIRTIGNKWATFQTQVFNNNSQPYYVMLSPEGELLGNPVGYTPNVEDYLQFLDCGINTFKSKEVAGL</sequence>
<proteinExistence type="predicted"/>
<feature type="transmembrane region" description="Helical" evidence="6">
    <location>
        <begin position="397"/>
        <end position="417"/>
    </location>
</feature>
<feature type="transmembrane region" description="Helical" evidence="6">
    <location>
        <begin position="429"/>
        <end position="452"/>
    </location>
</feature>
<dbReference type="Pfam" id="PF11412">
    <property type="entry name" value="DsbD_N"/>
    <property type="match status" value="2"/>
</dbReference>
<feature type="transmembrane region" description="Helical" evidence="6">
    <location>
        <begin position="581"/>
        <end position="602"/>
    </location>
</feature>
<dbReference type="Pfam" id="PF02683">
    <property type="entry name" value="DsbD_TM"/>
    <property type="match status" value="1"/>
</dbReference>
<dbReference type="Gene3D" id="2.60.40.1250">
    <property type="entry name" value="Thiol:disulfide interchange protein DsbD, N-terminal domain"/>
    <property type="match status" value="2"/>
</dbReference>
<accession>A0A5C6V9B9</accession>
<evidence type="ECO:0000256" key="3">
    <source>
        <dbReference type="ARBA" id="ARBA00022748"/>
    </source>
</evidence>
<keyword evidence="2 6" id="KW-0812">Transmembrane</keyword>
<dbReference type="Pfam" id="PF13899">
    <property type="entry name" value="Thioredoxin_7"/>
    <property type="match status" value="1"/>
</dbReference>
<evidence type="ECO:0000256" key="1">
    <source>
        <dbReference type="ARBA" id="ARBA00004141"/>
    </source>
</evidence>
<dbReference type="OrthoDB" id="9811036at2"/>
<dbReference type="Gene3D" id="3.40.30.10">
    <property type="entry name" value="Glutaredoxin"/>
    <property type="match status" value="1"/>
</dbReference>
<dbReference type="InterPro" id="IPR036929">
    <property type="entry name" value="DsbDN_sf"/>
</dbReference>
<evidence type="ECO:0000256" key="6">
    <source>
        <dbReference type="SAM" id="Phobius"/>
    </source>
</evidence>
<evidence type="ECO:0000256" key="4">
    <source>
        <dbReference type="ARBA" id="ARBA00022989"/>
    </source>
</evidence>
<feature type="transmembrane region" description="Helical" evidence="6">
    <location>
        <begin position="353"/>
        <end position="377"/>
    </location>
</feature>
<comment type="caution">
    <text evidence="9">The sequence shown here is derived from an EMBL/GenBank/DDBJ whole genome shotgun (WGS) entry which is preliminary data.</text>
</comment>
<evidence type="ECO:0000256" key="2">
    <source>
        <dbReference type="ARBA" id="ARBA00022692"/>
    </source>
</evidence>
<feature type="transmembrane region" description="Helical" evidence="6">
    <location>
        <begin position="543"/>
        <end position="561"/>
    </location>
</feature>
<dbReference type="GO" id="GO:0017004">
    <property type="term" value="P:cytochrome complex assembly"/>
    <property type="evidence" value="ECO:0007669"/>
    <property type="project" value="UniProtKB-KW"/>
</dbReference>
<evidence type="ECO:0000259" key="8">
    <source>
        <dbReference type="Pfam" id="PF11412"/>
    </source>
</evidence>
<evidence type="ECO:0000259" key="7">
    <source>
        <dbReference type="Pfam" id="PF02683"/>
    </source>
</evidence>
<gene>
    <name evidence="9" type="ORF">FRX97_04430</name>
</gene>
<dbReference type="SUPFAM" id="SSF52833">
    <property type="entry name" value="Thioredoxin-like"/>
    <property type="match status" value="1"/>
</dbReference>
<dbReference type="EMBL" id="VORB01000003">
    <property type="protein sequence ID" value="TXC81769.1"/>
    <property type="molecule type" value="Genomic_DNA"/>
</dbReference>
<evidence type="ECO:0000313" key="9">
    <source>
        <dbReference type="EMBL" id="TXC81769.1"/>
    </source>
</evidence>
<feature type="domain" description="Cytochrome C biogenesis protein transmembrane" evidence="7">
    <location>
        <begin position="355"/>
        <end position="565"/>
    </location>
</feature>
<dbReference type="PANTHER" id="PTHR32234">
    <property type="entry name" value="THIOL:DISULFIDE INTERCHANGE PROTEIN DSBD"/>
    <property type="match status" value="1"/>
</dbReference>
<keyword evidence="3" id="KW-0201">Cytochrome c-type biogenesis</keyword>
<feature type="transmembrane region" description="Helical" evidence="6">
    <location>
        <begin position="614"/>
        <end position="634"/>
    </location>
</feature>
<protein>
    <submittedName>
        <fullName evidence="9">DUF255 domain-containing protein</fullName>
    </submittedName>
</protein>
<dbReference type="InterPro" id="IPR003834">
    <property type="entry name" value="Cyt_c_assmbl_TM_dom"/>
</dbReference>
<comment type="subcellular location">
    <subcellularLocation>
        <location evidence="1">Membrane</location>
        <topology evidence="1">Multi-pass membrane protein</topology>
    </subcellularLocation>
</comment>
<dbReference type="PANTHER" id="PTHR32234:SF0">
    <property type="entry name" value="THIOL:DISULFIDE INTERCHANGE PROTEIN DSBD"/>
    <property type="match status" value="1"/>
</dbReference>